<evidence type="ECO:0008006" key="4">
    <source>
        <dbReference type="Google" id="ProtNLM"/>
    </source>
</evidence>
<dbReference type="EMBL" id="AP023321">
    <property type="protein sequence ID" value="BCI59827.1"/>
    <property type="molecule type" value="Genomic_DNA"/>
</dbReference>
<dbReference type="Pfam" id="PF07907">
    <property type="entry name" value="YibE_F"/>
    <property type="match status" value="1"/>
</dbReference>
<feature type="transmembrane region" description="Helical" evidence="1">
    <location>
        <begin position="12"/>
        <end position="32"/>
    </location>
</feature>
<evidence type="ECO:0000313" key="3">
    <source>
        <dbReference type="Proteomes" id="UP000593890"/>
    </source>
</evidence>
<dbReference type="KEGG" id="sman:C12CBH8_04660"/>
<keyword evidence="1" id="KW-0472">Membrane</keyword>
<proteinExistence type="predicted"/>
<dbReference type="AlphaFoldDB" id="A0A7I8CZB3"/>
<accession>A0A7I8CZB3</accession>
<gene>
    <name evidence="2" type="ORF">C12CBH8_04660</name>
</gene>
<sequence>MNRLKIRPPSKASMIVLAGMAVVAVLVVLFQMQNPMDYEIYSSESIHYDKGTVTAVTAQSLEQEPAPSNRLLGTQTVEVKMKNGQYKDQTITIENVLSTTHNIQVKPGQSVIVKVDSPQNAQPYFTIYNYDRTIGIVAIVALFFLLLMVVGRRKGVKSMLGLAFTLFLVVGLLLPMIYQGYSPILSSLLVAVLVTLAAMLLLNGPSKKTLVAILSTGAGLVISAALYGVFTAILHLSGYQMEQVEDLLLVSQNTGLKIGQVLFVGVLISSLGAVMDMTMSIASSLYEMKQVSPGVTKGQLVKSGMAIGRDMIGTMCETLILAFVGTALTTMLVLVSYGIQFDQLLSSDYIAIELLHAVTGSMAVVLSVPATALLSGMFFAKSAGKS</sequence>
<dbReference type="RefSeq" id="WP_215533452.1">
    <property type="nucleotide sequence ID" value="NZ_AP023321.1"/>
</dbReference>
<feature type="transmembrane region" description="Helical" evidence="1">
    <location>
        <begin position="359"/>
        <end position="380"/>
    </location>
</feature>
<feature type="transmembrane region" description="Helical" evidence="1">
    <location>
        <begin position="158"/>
        <end position="178"/>
    </location>
</feature>
<dbReference type="InterPro" id="IPR012507">
    <property type="entry name" value="YibE_F"/>
</dbReference>
<keyword evidence="3" id="KW-1185">Reference proteome</keyword>
<dbReference type="PANTHER" id="PTHR41771:SF1">
    <property type="entry name" value="MEMBRANE PROTEIN"/>
    <property type="match status" value="1"/>
</dbReference>
<dbReference type="Proteomes" id="UP000593890">
    <property type="component" value="Chromosome"/>
</dbReference>
<organism evidence="2 3">
    <name type="scientific">Solibaculum mannosilyticum</name>
    <dbReference type="NCBI Taxonomy" id="2780922"/>
    <lineage>
        <taxon>Bacteria</taxon>
        <taxon>Bacillati</taxon>
        <taxon>Bacillota</taxon>
        <taxon>Clostridia</taxon>
        <taxon>Eubacteriales</taxon>
        <taxon>Oscillospiraceae</taxon>
        <taxon>Solibaculum</taxon>
    </lineage>
</organism>
<dbReference type="PANTHER" id="PTHR41771">
    <property type="entry name" value="MEMBRANE PROTEIN-RELATED"/>
    <property type="match status" value="1"/>
</dbReference>
<feature type="transmembrane region" description="Helical" evidence="1">
    <location>
        <begin position="133"/>
        <end position="151"/>
    </location>
</feature>
<feature type="transmembrane region" description="Helical" evidence="1">
    <location>
        <begin position="319"/>
        <end position="339"/>
    </location>
</feature>
<evidence type="ECO:0000313" key="2">
    <source>
        <dbReference type="EMBL" id="BCI59827.1"/>
    </source>
</evidence>
<protein>
    <recommendedName>
        <fullName evidence="4">YibE/F family protein</fullName>
    </recommendedName>
</protein>
<feature type="transmembrane region" description="Helical" evidence="1">
    <location>
        <begin position="184"/>
        <end position="202"/>
    </location>
</feature>
<keyword evidence="1" id="KW-1133">Transmembrane helix</keyword>
<reference evidence="3" key="1">
    <citation type="submission" date="2020-07" db="EMBL/GenBank/DDBJ databases">
        <title>Complete genome sequencing of Clostridia bacterium strain 12CBH8.</title>
        <authorList>
            <person name="Sakamoto M."/>
            <person name="Murakami T."/>
            <person name="Mori H."/>
        </authorList>
    </citation>
    <scope>NUCLEOTIDE SEQUENCE [LARGE SCALE GENOMIC DNA]</scope>
    <source>
        <strain evidence="3">12CBH8</strain>
    </source>
</reference>
<feature type="transmembrane region" description="Helical" evidence="1">
    <location>
        <begin position="209"/>
        <end position="238"/>
    </location>
</feature>
<name>A0A7I8CZB3_9FIRM</name>
<keyword evidence="1" id="KW-0812">Transmembrane</keyword>
<feature type="transmembrane region" description="Helical" evidence="1">
    <location>
        <begin position="258"/>
        <end position="279"/>
    </location>
</feature>
<evidence type="ECO:0000256" key="1">
    <source>
        <dbReference type="SAM" id="Phobius"/>
    </source>
</evidence>